<dbReference type="AlphaFoldDB" id="A0A7Z0D3G3"/>
<dbReference type="GO" id="GO:0070475">
    <property type="term" value="P:rRNA base methylation"/>
    <property type="evidence" value="ECO:0007669"/>
    <property type="project" value="TreeGrafter"/>
</dbReference>
<evidence type="ECO:0000256" key="3">
    <source>
        <dbReference type="ARBA" id="ARBA00022691"/>
    </source>
</evidence>
<evidence type="ECO:0000313" key="7">
    <source>
        <dbReference type="EMBL" id="NYI68169.1"/>
    </source>
</evidence>
<gene>
    <name evidence="7" type="ORF">BJY26_002475</name>
</gene>
<feature type="domain" description="TRAM" evidence="6">
    <location>
        <begin position="1"/>
        <end position="56"/>
    </location>
</feature>
<organism evidence="7 8">
    <name type="scientific">Spelaeicoccus albus</name>
    <dbReference type="NCBI Taxonomy" id="1280376"/>
    <lineage>
        <taxon>Bacteria</taxon>
        <taxon>Bacillati</taxon>
        <taxon>Actinomycetota</taxon>
        <taxon>Actinomycetes</taxon>
        <taxon>Micrococcales</taxon>
        <taxon>Brevibacteriaceae</taxon>
        <taxon>Spelaeicoccus</taxon>
    </lineage>
</organism>
<feature type="binding site" evidence="4">
    <location>
        <position position="370"/>
    </location>
    <ligand>
        <name>S-adenosyl-L-methionine</name>
        <dbReference type="ChEBI" id="CHEBI:59789"/>
    </ligand>
</feature>
<feature type="binding site" evidence="4">
    <location>
        <position position="273"/>
    </location>
    <ligand>
        <name>S-adenosyl-L-methionine</name>
        <dbReference type="ChEBI" id="CHEBI:59789"/>
    </ligand>
</feature>
<keyword evidence="1 4" id="KW-0489">Methyltransferase</keyword>
<feature type="active site" evidence="5">
    <location>
        <position position="397"/>
    </location>
</feature>
<dbReference type="PANTHER" id="PTHR11061:SF30">
    <property type="entry name" value="TRNA (URACIL(54)-C(5))-METHYLTRANSFERASE"/>
    <property type="match status" value="1"/>
</dbReference>
<dbReference type="InterPro" id="IPR010280">
    <property type="entry name" value="U5_MeTrfase_fam"/>
</dbReference>
<feature type="binding site" evidence="4">
    <location>
        <position position="302"/>
    </location>
    <ligand>
        <name>S-adenosyl-L-methionine</name>
        <dbReference type="ChEBI" id="CHEBI:59789"/>
    </ligand>
</feature>
<dbReference type="RefSeq" id="WP_179428550.1">
    <property type="nucleotide sequence ID" value="NZ_JACBZP010000001.1"/>
</dbReference>
<keyword evidence="2 4" id="KW-0808">Transferase</keyword>
<accession>A0A7Z0D3G3</accession>
<keyword evidence="8" id="KW-1185">Reference proteome</keyword>
<dbReference type="InterPro" id="IPR030390">
    <property type="entry name" value="MeTrfase_TrmA_AS"/>
</dbReference>
<feature type="active site" description="Nucleophile" evidence="4">
    <location>
        <position position="397"/>
    </location>
</feature>
<feature type="binding site" evidence="4">
    <location>
        <position position="326"/>
    </location>
    <ligand>
        <name>S-adenosyl-L-methionine</name>
        <dbReference type="ChEBI" id="CHEBI:59789"/>
    </ligand>
</feature>
<sequence>MEMTLDIGAPAAGGTCVARHDGRVVFVSGALPGERVRVRIDDADPSAKFWRASTLEVVRQSPDRVPDRWPEAGPDGVGGAELAHMDLAASRRLKGDVIVEQFRRLAHLDVDVEVEAADGDGARDGLGWRTRMQFAVTPDGRLGAMAARSHDVRPLNALPLAVPAIADLGLTDMRFGGAVGVEVAASSTGDRLVIVRYPAGRPSAADTRALKPLIATGASVVQMAKPPRPAGAKRKKMPARATVLSGADHVTERVELPDVGTRDFRVTLGGFWQVHRAAPALLARHVARAAGVRPGDRVADLYCGAGLFTVGLAHAAGPDGSVVAIEGDSGAVADLTHNLGDADGAPVDVRRGPVAGKLPGEKTLDVAVLDPPRAGAGRDVVRRIAACRPRTIAYVSCDPATLARDCRYFADEGYRIEQVRAFDLFPLTAHVESLVTLRVLANPPEMR</sequence>
<dbReference type="Pfam" id="PF05958">
    <property type="entry name" value="tRNA_U5-meth_tr"/>
    <property type="match status" value="1"/>
</dbReference>
<dbReference type="InterPro" id="IPR012340">
    <property type="entry name" value="NA-bd_OB-fold"/>
</dbReference>
<dbReference type="InterPro" id="IPR029063">
    <property type="entry name" value="SAM-dependent_MTases_sf"/>
</dbReference>
<evidence type="ECO:0000256" key="5">
    <source>
        <dbReference type="PROSITE-ProRule" id="PRU10015"/>
    </source>
</evidence>
<evidence type="ECO:0000313" key="8">
    <source>
        <dbReference type="Proteomes" id="UP000539111"/>
    </source>
</evidence>
<dbReference type="SUPFAM" id="SSF53335">
    <property type="entry name" value="S-adenosyl-L-methionine-dependent methyltransferases"/>
    <property type="match status" value="1"/>
</dbReference>
<dbReference type="GO" id="GO:0070041">
    <property type="term" value="F:rRNA (uridine-C5-)-methyltransferase activity"/>
    <property type="evidence" value="ECO:0007669"/>
    <property type="project" value="TreeGrafter"/>
</dbReference>
<dbReference type="Gene3D" id="2.40.50.1070">
    <property type="match status" value="1"/>
</dbReference>
<dbReference type="EMBL" id="JACBZP010000001">
    <property type="protein sequence ID" value="NYI68169.1"/>
    <property type="molecule type" value="Genomic_DNA"/>
</dbReference>
<protein>
    <submittedName>
        <fullName evidence="7">tRNA/tmRNA/rRNA uracil-C5-methylase (TrmA/RlmC/RlmD family)</fullName>
    </submittedName>
</protein>
<dbReference type="PROSITE" id="PS51687">
    <property type="entry name" value="SAM_MT_RNA_M5U"/>
    <property type="match status" value="1"/>
</dbReference>
<evidence type="ECO:0000259" key="6">
    <source>
        <dbReference type="PROSITE" id="PS50926"/>
    </source>
</evidence>
<proteinExistence type="inferred from homology"/>
<dbReference type="Gene3D" id="2.40.50.140">
    <property type="entry name" value="Nucleic acid-binding proteins"/>
    <property type="match status" value="1"/>
</dbReference>
<dbReference type="CDD" id="cd02440">
    <property type="entry name" value="AdoMet_MTases"/>
    <property type="match status" value="1"/>
</dbReference>
<dbReference type="PROSITE" id="PS01230">
    <property type="entry name" value="TRMA_1"/>
    <property type="match status" value="1"/>
</dbReference>
<evidence type="ECO:0000256" key="1">
    <source>
        <dbReference type="ARBA" id="ARBA00022603"/>
    </source>
</evidence>
<comment type="similarity">
    <text evidence="4">Belongs to the class I-like SAM-binding methyltransferase superfamily. RNA M5U methyltransferase family.</text>
</comment>
<evidence type="ECO:0000256" key="2">
    <source>
        <dbReference type="ARBA" id="ARBA00022679"/>
    </source>
</evidence>
<keyword evidence="3 4" id="KW-0949">S-adenosyl-L-methionine</keyword>
<dbReference type="Proteomes" id="UP000539111">
    <property type="component" value="Unassembled WGS sequence"/>
</dbReference>
<dbReference type="SUPFAM" id="SSF50249">
    <property type="entry name" value="Nucleic acid-binding proteins"/>
    <property type="match status" value="1"/>
</dbReference>
<evidence type="ECO:0000256" key="4">
    <source>
        <dbReference type="PROSITE-ProRule" id="PRU01024"/>
    </source>
</evidence>
<reference evidence="7 8" key="1">
    <citation type="submission" date="2020-07" db="EMBL/GenBank/DDBJ databases">
        <title>Sequencing the genomes of 1000 actinobacteria strains.</title>
        <authorList>
            <person name="Klenk H.-P."/>
        </authorList>
    </citation>
    <scope>NUCLEOTIDE SEQUENCE [LARGE SCALE GENOMIC DNA]</scope>
    <source>
        <strain evidence="7 8">DSM 26341</strain>
    </source>
</reference>
<comment type="caution">
    <text evidence="7">The sequence shown here is derived from an EMBL/GenBank/DDBJ whole genome shotgun (WGS) entry which is preliminary data.</text>
</comment>
<dbReference type="Pfam" id="PF01938">
    <property type="entry name" value="TRAM"/>
    <property type="match status" value="1"/>
</dbReference>
<name>A0A7Z0D3G3_9MICO</name>
<dbReference type="PROSITE" id="PS50926">
    <property type="entry name" value="TRAM"/>
    <property type="match status" value="1"/>
</dbReference>
<dbReference type="Gene3D" id="3.40.50.150">
    <property type="entry name" value="Vaccinia Virus protein VP39"/>
    <property type="match status" value="1"/>
</dbReference>
<dbReference type="InterPro" id="IPR002792">
    <property type="entry name" value="TRAM_dom"/>
</dbReference>
<dbReference type="PANTHER" id="PTHR11061">
    <property type="entry name" value="RNA M5U METHYLTRANSFERASE"/>
    <property type="match status" value="1"/>
</dbReference>